<dbReference type="NCBIfam" id="TIGR04155">
    <property type="entry name" value="cyano_PEP"/>
    <property type="match status" value="1"/>
</dbReference>
<evidence type="ECO:0000313" key="1">
    <source>
        <dbReference type="EMBL" id="XCM38148.1"/>
    </source>
</evidence>
<organism evidence="1">
    <name type="scientific">Planktothricoides raciborskii GIHE-MW2</name>
    <dbReference type="NCBI Taxonomy" id="2792601"/>
    <lineage>
        <taxon>Bacteria</taxon>
        <taxon>Bacillati</taxon>
        <taxon>Cyanobacteriota</taxon>
        <taxon>Cyanophyceae</taxon>
        <taxon>Oscillatoriophycideae</taxon>
        <taxon>Oscillatoriales</taxon>
        <taxon>Oscillatoriaceae</taxon>
        <taxon>Planktothricoides</taxon>
    </lineage>
</organism>
<dbReference type="AlphaFoldDB" id="A0AAU8JJC0"/>
<dbReference type="InterPro" id="IPR013424">
    <property type="entry name" value="Ice-binding_C"/>
</dbReference>
<dbReference type="InterPro" id="IPR026374">
    <property type="entry name" value="Cyano_PEP"/>
</dbReference>
<dbReference type="NCBIfam" id="TIGR02595">
    <property type="entry name" value="PEP_CTERM"/>
    <property type="match status" value="1"/>
</dbReference>
<gene>
    <name evidence="1" type="ORF">ABWT76_000979</name>
</gene>
<protein>
    <submittedName>
        <fullName evidence="1">PEP-CTERM sorting domain-containing protein</fullName>
    </submittedName>
</protein>
<proteinExistence type="predicted"/>
<dbReference type="EMBL" id="CP159837">
    <property type="protein sequence ID" value="XCM38148.1"/>
    <property type="molecule type" value="Genomic_DNA"/>
</dbReference>
<accession>A0AAU8JJC0</accession>
<name>A0AAU8JJC0_9CYAN</name>
<dbReference type="RefSeq" id="WP_054468445.1">
    <property type="nucleotide sequence ID" value="NZ_CP159837.1"/>
</dbReference>
<reference evidence="1" key="1">
    <citation type="submission" date="2024-07" db="EMBL/GenBank/DDBJ databases">
        <authorList>
            <person name="Kim Y.J."/>
            <person name="Jeong J.Y."/>
        </authorList>
    </citation>
    <scope>NUCLEOTIDE SEQUENCE</scope>
    <source>
        <strain evidence="1">GIHE-MW2</strain>
    </source>
</reference>
<sequence length="223" mass="23121">MKTLPSLDLRTSLIAASVTVATVVSVAPAQAIQLSGSMGLSGNLNITNTSNGFIWNFSQNVLNDKFGDFLGVSFADNSKPQISTLEFSCISAPSMFGVSMKSCTTDPIASFIDFGMQTIKGVTANLSFNLDAANYMSWGNNFFNTTSAAPAITGSLMFNGTTLAVGNFAGGKTGNSSTYQMTLAAVPTTIPEPSTTLGIGLTVGLAGLLRRKNSASKNNNTPA</sequence>